<evidence type="ECO:0000313" key="1">
    <source>
        <dbReference type="EMBL" id="JAD72603.1"/>
    </source>
</evidence>
<proteinExistence type="predicted"/>
<name>A0A0A9CDV4_ARUDO</name>
<organism evidence="1">
    <name type="scientific">Arundo donax</name>
    <name type="common">Giant reed</name>
    <name type="synonym">Donax arundinaceus</name>
    <dbReference type="NCBI Taxonomy" id="35708"/>
    <lineage>
        <taxon>Eukaryota</taxon>
        <taxon>Viridiplantae</taxon>
        <taxon>Streptophyta</taxon>
        <taxon>Embryophyta</taxon>
        <taxon>Tracheophyta</taxon>
        <taxon>Spermatophyta</taxon>
        <taxon>Magnoliopsida</taxon>
        <taxon>Liliopsida</taxon>
        <taxon>Poales</taxon>
        <taxon>Poaceae</taxon>
        <taxon>PACMAD clade</taxon>
        <taxon>Arundinoideae</taxon>
        <taxon>Arundineae</taxon>
        <taxon>Arundo</taxon>
    </lineage>
</organism>
<reference evidence="1" key="1">
    <citation type="submission" date="2014-09" db="EMBL/GenBank/DDBJ databases">
        <authorList>
            <person name="Magalhaes I.L.F."/>
            <person name="Oliveira U."/>
            <person name="Santos F.R."/>
            <person name="Vidigal T.H.D.A."/>
            <person name="Brescovit A.D."/>
            <person name="Santos A.J."/>
        </authorList>
    </citation>
    <scope>NUCLEOTIDE SEQUENCE</scope>
    <source>
        <tissue evidence="1">Shoot tissue taken approximately 20 cm above the soil surface</tissue>
    </source>
</reference>
<dbReference type="AlphaFoldDB" id="A0A0A9CDV4"/>
<accession>A0A0A9CDV4</accession>
<protein>
    <submittedName>
        <fullName evidence="1">Uncharacterized protein</fullName>
    </submittedName>
</protein>
<reference evidence="1" key="2">
    <citation type="journal article" date="2015" name="Data Brief">
        <title>Shoot transcriptome of the giant reed, Arundo donax.</title>
        <authorList>
            <person name="Barrero R.A."/>
            <person name="Guerrero F.D."/>
            <person name="Moolhuijzen P."/>
            <person name="Goolsby J.A."/>
            <person name="Tidwell J."/>
            <person name="Bellgard S.E."/>
            <person name="Bellgard M.I."/>
        </authorList>
    </citation>
    <scope>NUCLEOTIDE SEQUENCE</scope>
    <source>
        <tissue evidence="1">Shoot tissue taken approximately 20 cm above the soil surface</tissue>
    </source>
</reference>
<sequence>MHDLLSFISMWRTPGLIRKNHIDGCMQDPAPWISVTKVPGLMGRGMGFRNVERYFREILIRQQFYVPGTRNVA</sequence>
<dbReference type="EMBL" id="GBRH01225292">
    <property type="protein sequence ID" value="JAD72603.1"/>
    <property type="molecule type" value="Transcribed_RNA"/>
</dbReference>